<organism evidence="11 12">
    <name type="scientific">Gossypium anomalum</name>
    <dbReference type="NCBI Taxonomy" id="47600"/>
    <lineage>
        <taxon>Eukaryota</taxon>
        <taxon>Viridiplantae</taxon>
        <taxon>Streptophyta</taxon>
        <taxon>Embryophyta</taxon>
        <taxon>Tracheophyta</taxon>
        <taxon>Spermatophyta</taxon>
        <taxon>Magnoliopsida</taxon>
        <taxon>eudicotyledons</taxon>
        <taxon>Gunneridae</taxon>
        <taxon>Pentapetalae</taxon>
        <taxon>rosids</taxon>
        <taxon>malvids</taxon>
        <taxon>Malvales</taxon>
        <taxon>Malvaceae</taxon>
        <taxon>Malvoideae</taxon>
        <taxon>Gossypium</taxon>
    </lineage>
</organism>
<dbReference type="AlphaFoldDB" id="A0A8J6CXE6"/>
<evidence type="ECO:0000256" key="5">
    <source>
        <dbReference type="ARBA" id="ARBA00022759"/>
    </source>
</evidence>
<feature type="compositionally biased region" description="Acidic residues" evidence="8">
    <location>
        <begin position="140"/>
        <end position="162"/>
    </location>
</feature>
<evidence type="ECO:0000256" key="4">
    <source>
        <dbReference type="ARBA" id="ARBA00022722"/>
    </source>
</evidence>
<dbReference type="GO" id="GO:0016787">
    <property type="term" value="F:hydrolase activity"/>
    <property type="evidence" value="ECO:0007669"/>
    <property type="project" value="UniProtKB-KW"/>
</dbReference>
<dbReference type="PROSITE" id="PS50994">
    <property type="entry name" value="INTEGRASE"/>
    <property type="match status" value="1"/>
</dbReference>
<evidence type="ECO:0000256" key="2">
    <source>
        <dbReference type="ARBA" id="ARBA00022679"/>
    </source>
</evidence>
<dbReference type="FunFam" id="3.30.420.10:FF:000032">
    <property type="entry name" value="Retrovirus-related Pol polyprotein from transposon 297-like Protein"/>
    <property type="match status" value="1"/>
</dbReference>
<dbReference type="PANTHER" id="PTHR35046">
    <property type="entry name" value="ZINC KNUCKLE (CCHC-TYPE) FAMILY PROTEIN"/>
    <property type="match status" value="1"/>
</dbReference>
<sequence length="1256" mass="142849">MSYLYMDRNEGGDEAMIYPCILPPGVAPKTPKSHTRVQKCRGLLQRDGNRDDSSGCPRRSRSNDGVERQLKRKGPSQGFPTSNPSRWSQGSSKGPANPRGKETTVPPKTNKPIGKMNKGKAPESSYNRNRDIKSDGEIKTEDEEEKESESASEVEEDVEQPMEGELLVVKRSLSLQGAENDLQRENIFHTRCQVGGKVCSVIIDGGSCTNVASTMMVERLGLPTTKHPSPYKLQWLNDGGELKVTKQVLVSFNIGKYSDEVLCDVVLMHAGHLLLGRPWQFDRRVQHDGYTNRYTFKFMGKNVTLAPLTPKQDFQDVFSEETPSGLPPLRGIEHQIDFMPGAIIPNRPAYRANPEETKELQRQVNELMEKGYIRESLSPCAVPVLLVPKKDETWRMCVDCRAVNKITIKYRHPIPCLDDMLDELSGAKVFSKIDLKSGYHQIRMREGDEWKTFKTKHGLYEWLVMPFGLTNAPSTFMRLMNHVLRPFIGKFCVVYFDDILIYSKSMEEHVSHLKSVLEVLRKETLYANLKKCSFCSNKTIFLGFVVSADGLEVDQEKIKAIRDWPRPTSVTQVRSFHGLASFYRRFVSNFSTIAAPLTSVIKKNSPFIWNDEQEKSFIKIKDCLTNAPLLAFPDFSKTFEIECDASGIGIGAVLTQDGRPVAYFSEKLNGAVLNYPVYDKEMYALIRALETWQHYLWPKEFDIHSDHEALKHIKGQHKLNRRHAKWVEYLESFPYVIKYKKGKDNIVADALSRRYTLLSYLDSKIIGFTLLKDSYVNDSDFGEIFVSCEKGPFENFYRYEGYLFREGKLCIPCGSVRDLLVHEAHSGGLMGHFGVNKTLATLHEHFYCPRMRKDVERVCERCIACKKAKSKVQPHGLYTPLPIPEAPWIDISMDFVLGLPSTKTGKDSIFVVVDRFSKMSHFIACTKTDDAVHVANLFFRDIVRLHGIPRTIVSDRDAKFLSHFWRSLWGKLGTKLLFSTTCHPQTNGQTEVVNRVLSTLLRAIVRKNLNTWEDCLPHIEFAYNRSVHSATKFSPFEIVYGFNPLTPLDLLPFPTDQFVHVDAKKKADFVKDLHSKVRANIEARTESYVRNANKGRKRVVFEPGDWVWVHMRKERFPAQRKSKLLPRGDGPFQVLERINDNSYKLDLPGEYNVSATFNVADLSFYDIGDDLGANRFEERGNDTTTPPELSAANEDPLELPVGPITRARAKRFKDATTTLVDRVWGETVAGLLESSWTSKPSKPCILLQAQISSTST</sequence>
<reference evidence="11 12" key="1">
    <citation type="journal article" date="2021" name="bioRxiv">
        <title>The Gossypium anomalum genome as a resource for cotton improvement and evolutionary analysis of hybrid incompatibility.</title>
        <authorList>
            <person name="Grover C.E."/>
            <person name="Yuan D."/>
            <person name="Arick M.A."/>
            <person name="Miller E.R."/>
            <person name="Hu G."/>
            <person name="Peterson D.G."/>
            <person name="Wendel J.F."/>
            <person name="Udall J.A."/>
        </authorList>
    </citation>
    <scope>NUCLEOTIDE SEQUENCE [LARGE SCALE GENOMIC DNA]</scope>
    <source>
        <strain evidence="11">JFW-Udall</strain>
        <tissue evidence="11">Leaf</tissue>
    </source>
</reference>
<keyword evidence="3" id="KW-0548">Nucleotidyltransferase</keyword>
<dbReference type="Gene3D" id="3.10.10.10">
    <property type="entry name" value="HIV Type 1 Reverse Transcriptase, subunit A, domain 1"/>
    <property type="match status" value="1"/>
</dbReference>
<dbReference type="GO" id="GO:0003676">
    <property type="term" value="F:nucleic acid binding"/>
    <property type="evidence" value="ECO:0007669"/>
    <property type="project" value="InterPro"/>
</dbReference>
<keyword evidence="2" id="KW-0808">Transferase</keyword>
<evidence type="ECO:0000256" key="3">
    <source>
        <dbReference type="ARBA" id="ARBA00022695"/>
    </source>
</evidence>
<evidence type="ECO:0000313" key="12">
    <source>
        <dbReference type="Proteomes" id="UP000701853"/>
    </source>
</evidence>
<keyword evidence="12" id="KW-1185">Reference proteome</keyword>
<dbReference type="Gene3D" id="2.40.70.10">
    <property type="entry name" value="Acid Proteases"/>
    <property type="match status" value="1"/>
</dbReference>
<feature type="domain" description="Integrase catalytic" evidence="10">
    <location>
        <begin position="883"/>
        <end position="1043"/>
    </location>
</feature>
<dbReference type="PROSITE" id="PS50878">
    <property type="entry name" value="RT_POL"/>
    <property type="match status" value="1"/>
</dbReference>
<dbReference type="InterPro" id="IPR036397">
    <property type="entry name" value="RNaseH_sf"/>
</dbReference>
<dbReference type="GO" id="GO:0015074">
    <property type="term" value="P:DNA integration"/>
    <property type="evidence" value="ECO:0007669"/>
    <property type="project" value="InterPro"/>
</dbReference>
<dbReference type="GO" id="GO:0004519">
    <property type="term" value="F:endonuclease activity"/>
    <property type="evidence" value="ECO:0007669"/>
    <property type="project" value="UniProtKB-KW"/>
</dbReference>
<evidence type="ECO:0000256" key="1">
    <source>
        <dbReference type="ARBA" id="ARBA00012493"/>
    </source>
</evidence>
<dbReference type="InterPro" id="IPR021109">
    <property type="entry name" value="Peptidase_aspartic_dom_sf"/>
</dbReference>
<dbReference type="InterPro" id="IPR000477">
    <property type="entry name" value="RT_dom"/>
</dbReference>
<dbReference type="InterPro" id="IPR043502">
    <property type="entry name" value="DNA/RNA_pol_sf"/>
</dbReference>
<evidence type="ECO:0000256" key="6">
    <source>
        <dbReference type="ARBA" id="ARBA00022801"/>
    </source>
</evidence>
<dbReference type="GO" id="GO:0003964">
    <property type="term" value="F:RNA-directed DNA polymerase activity"/>
    <property type="evidence" value="ECO:0007669"/>
    <property type="project" value="UniProtKB-KW"/>
</dbReference>
<dbReference type="Gene3D" id="3.30.70.270">
    <property type="match status" value="2"/>
</dbReference>
<protein>
    <recommendedName>
        <fullName evidence="1">RNA-directed DNA polymerase</fullName>
        <ecNumber evidence="1">2.7.7.49</ecNumber>
    </recommendedName>
</protein>
<feature type="domain" description="Reverse transcriptase" evidence="9">
    <location>
        <begin position="368"/>
        <end position="546"/>
    </location>
</feature>
<comment type="caution">
    <text evidence="11">The sequence shown here is derived from an EMBL/GenBank/DDBJ whole genome shotgun (WGS) entry which is preliminary data.</text>
</comment>
<dbReference type="FunFam" id="3.30.70.270:FF:000020">
    <property type="entry name" value="Transposon Tf2-6 polyprotein-like Protein"/>
    <property type="match status" value="1"/>
</dbReference>
<keyword evidence="7" id="KW-0695">RNA-directed DNA polymerase</keyword>
<evidence type="ECO:0000256" key="7">
    <source>
        <dbReference type="ARBA" id="ARBA00022918"/>
    </source>
</evidence>
<name>A0A8J6CXE6_9ROSI</name>
<dbReference type="InterPro" id="IPR012337">
    <property type="entry name" value="RNaseH-like_sf"/>
</dbReference>
<dbReference type="CDD" id="cd01647">
    <property type="entry name" value="RT_LTR"/>
    <property type="match status" value="1"/>
</dbReference>
<gene>
    <name evidence="11" type="ORF">CXB51_014128</name>
</gene>
<dbReference type="EMBL" id="JAHUZN010000006">
    <property type="protein sequence ID" value="KAG8490987.1"/>
    <property type="molecule type" value="Genomic_DNA"/>
</dbReference>
<dbReference type="Pfam" id="PF00665">
    <property type="entry name" value="rve"/>
    <property type="match status" value="1"/>
</dbReference>
<dbReference type="EC" id="2.7.7.49" evidence="1"/>
<dbReference type="Gene3D" id="3.10.20.370">
    <property type="match status" value="1"/>
</dbReference>
<proteinExistence type="predicted"/>
<keyword evidence="5" id="KW-0255">Endonuclease</keyword>
<feature type="compositionally biased region" description="Basic and acidic residues" evidence="8">
    <location>
        <begin position="128"/>
        <end position="139"/>
    </location>
</feature>
<dbReference type="PANTHER" id="PTHR35046:SF9">
    <property type="entry name" value="RNA-DIRECTED DNA POLYMERASE"/>
    <property type="match status" value="1"/>
</dbReference>
<dbReference type="InterPro" id="IPR041373">
    <property type="entry name" value="RT_RNaseH"/>
</dbReference>
<dbReference type="Gene3D" id="1.10.340.70">
    <property type="match status" value="1"/>
</dbReference>
<dbReference type="Pfam" id="PF17921">
    <property type="entry name" value="Integrase_H2C2"/>
    <property type="match status" value="1"/>
</dbReference>
<dbReference type="InterPro" id="IPR041588">
    <property type="entry name" value="Integrase_H2C2"/>
</dbReference>
<dbReference type="OrthoDB" id="995920at2759"/>
<dbReference type="Proteomes" id="UP000701853">
    <property type="component" value="Chromosome 6"/>
</dbReference>
<dbReference type="Gene3D" id="3.30.420.10">
    <property type="entry name" value="Ribonuclease H-like superfamily/Ribonuclease H"/>
    <property type="match status" value="1"/>
</dbReference>
<dbReference type="CDD" id="cd09274">
    <property type="entry name" value="RNase_HI_RT_Ty3"/>
    <property type="match status" value="1"/>
</dbReference>
<evidence type="ECO:0000259" key="9">
    <source>
        <dbReference type="PROSITE" id="PS50878"/>
    </source>
</evidence>
<evidence type="ECO:0000259" key="10">
    <source>
        <dbReference type="PROSITE" id="PS50994"/>
    </source>
</evidence>
<accession>A0A8J6CXE6</accession>
<feature type="region of interest" description="Disordered" evidence="8">
    <location>
        <begin position="24"/>
        <end position="162"/>
    </location>
</feature>
<dbReference type="Pfam" id="PF17917">
    <property type="entry name" value="RT_RNaseH"/>
    <property type="match status" value="1"/>
</dbReference>
<dbReference type="Pfam" id="PF00078">
    <property type="entry name" value="RVT_1"/>
    <property type="match status" value="1"/>
</dbReference>
<dbReference type="SUPFAM" id="SSF53098">
    <property type="entry name" value="Ribonuclease H-like"/>
    <property type="match status" value="1"/>
</dbReference>
<dbReference type="SUPFAM" id="SSF56672">
    <property type="entry name" value="DNA/RNA polymerases"/>
    <property type="match status" value="1"/>
</dbReference>
<dbReference type="Pfam" id="PF24626">
    <property type="entry name" value="SH3_Tf2-1"/>
    <property type="match status" value="1"/>
</dbReference>
<evidence type="ECO:0000256" key="8">
    <source>
        <dbReference type="SAM" id="MobiDB-lite"/>
    </source>
</evidence>
<dbReference type="CDD" id="cd00303">
    <property type="entry name" value="retropepsin_like"/>
    <property type="match status" value="1"/>
</dbReference>
<keyword evidence="6" id="KW-0378">Hydrolase</keyword>
<evidence type="ECO:0000313" key="11">
    <source>
        <dbReference type="EMBL" id="KAG8490987.1"/>
    </source>
</evidence>
<dbReference type="InterPro" id="IPR056924">
    <property type="entry name" value="SH3_Tf2-1"/>
</dbReference>
<feature type="compositionally biased region" description="Polar residues" evidence="8">
    <location>
        <begin position="78"/>
        <end position="94"/>
    </location>
</feature>
<feature type="region of interest" description="Disordered" evidence="8">
    <location>
        <begin position="1175"/>
        <end position="1197"/>
    </location>
</feature>
<dbReference type="InterPro" id="IPR001584">
    <property type="entry name" value="Integrase_cat-core"/>
</dbReference>
<dbReference type="InterPro" id="IPR043128">
    <property type="entry name" value="Rev_trsase/Diguanyl_cyclase"/>
</dbReference>
<keyword evidence="4" id="KW-0540">Nuclease</keyword>